<dbReference type="Proteomes" id="UP000663836">
    <property type="component" value="Unassembled WGS sequence"/>
</dbReference>
<dbReference type="PANTHER" id="PTHR48411">
    <property type="entry name" value="OS01G0948300 PROTEIN"/>
    <property type="match status" value="1"/>
</dbReference>
<reference evidence="3" key="1">
    <citation type="submission" date="2021-02" db="EMBL/GenBank/DDBJ databases">
        <authorList>
            <person name="Nowell W R."/>
        </authorList>
    </citation>
    <scope>NUCLEOTIDE SEQUENCE</scope>
</reference>
<dbReference type="SUPFAM" id="SSF52087">
    <property type="entry name" value="CRAL/TRIO domain"/>
    <property type="match status" value="1"/>
</dbReference>
<proteinExistence type="predicted"/>
<evidence type="ECO:0000313" key="6">
    <source>
        <dbReference type="Proteomes" id="UP000663889"/>
    </source>
</evidence>
<dbReference type="Proteomes" id="UP000663874">
    <property type="component" value="Unassembled WGS sequence"/>
</dbReference>
<evidence type="ECO:0000259" key="1">
    <source>
        <dbReference type="PROSITE" id="PS50191"/>
    </source>
</evidence>
<sequence>MKLVHVYAPLLRSSSKDDNDVDSDEVDGVISCVIDNIPVNIDAKTITPFKSVISSAGTLHEDNQTLVIALYGCWLPDHRLREYRYIMDQLFYYVYHKLEKLVVNDYVLIYFHGATPKHRTPDLKFLRKCYQMINFRLRKNLREVYVVHPTRWLRTIIALSRPFFSKKFYHKINYLYTIAELERQFPRNRLSIPAIIEQTDWLYSQKYDRHNASINRSIAQSISRSIVHNEDEAVA</sequence>
<protein>
    <recommendedName>
        <fullName evidence="1">CRAL-TRIO domain-containing protein</fullName>
    </recommendedName>
</protein>
<name>A0A814GQQ4_9BILA</name>
<dbReference type="PANTHER" id="PTHR48411:SF1">
    <property type="entry name" value="OS01G0948300 PROTEIN"/>
    <property type="match status" value="1"/>
</dbReference>
<dbReference type="Proteomes" id="UP000663889">
    <property type="component" value="Unassembled WGS sequence"/>
</dbReference>
<accession>A0A814GQQ4</accession>
<feature type="domain" description="CRAL-TRIO" evidence="1">
    <location>
        <begin position="80"/>
        <end position="204"/>
    </location>
</feature>
<comment type="caution">
    <text evidence="3">The sequence shown here is derived from an EMBL/GenBank/DDBJ whole genome shotgun (WGS) entry which is preliminary data.</text>
</comment>
<evidence type="ECO:0000313" key="2">
    <source>
        <dbReference type="EMBL" id="CAF0966191.1"/>
    </source>
</evidence>
<evidence type="ECO:0000313" key="5">
    <source>
        <dbReference type="EMBL" id="CAF3733994.1"/>
    </source>
</evidence>
<organism evidence="3 6">
    <name type="scientific">Rotaria sordida</name>
    <dbReference type="NCBI Taxonomy" id="392033"/>
    <lineage>
        <taxon>Eukaryota</taxon>
        <taxon>Metazoa</taxon>
        <taxon>Spiralia</taxon>
        <taxon>Gnathifera</taxon>
        <taxon>Rotifera</taxon>
        <taxon>Eurotatoria</taxon>
        <taxon>Bdelloidea</taxon>
        <taxon>Philodinida</taxon>
        <taxon>Philodinidae</taxon>
        <taxon>Rotaria</taxon>
    </lineage>
</organism>
<evidence type="ECO:0000313" key="3">
    <source>
        <dbReference type="EMBL" id="CAF0999434.1"/>
    </source>
</evidence>
<dbReference type="EMBL" id="CAJOBD010000898">
    <property type="protein sequence ID" value="CAF3733994.1"/>
    <property type="molecule type" value="Genomic_DNA"/>
</dbReference>
<dbReference type="EMBL" id="CAJOBE010000368">
    <property type="protein sequence ID" value="CAF3629600.1"/>
    <property type="molecule type" value="Genomic_DNA"/>
</dbReference>
<dbReference type="PROSITE" id="PS50191">
    <property type="entry name" value="CRAL_TRIO"/>
    <property type="match status" value="1"/>
</dbReference>
<dbReference type="Gene3D" id="3.40.525.10">
    <property type="entry name" value="CRAL-TRIO lipid binding domain"/>
    <property type="match status" value="1"/>
</dbReference>
<dbReference type="CDD" id="cd00170">
    <property type="entry name" value="SEC14"/>
    <property type="match status" value="1"/>
</dbReference>
<gene>
    <name evidence="4" type="ORF">FNK824_LOCUS4847</name>
    <name evidence="5" type="ORF">JBS370_LOCUS11589</name>
    <name evidence="3" type="ORF">SEV965_LOCUS10707</name>
    <name evidence="2" type="ORF">ZHD862_LOCUS10762</name>
</gene>
<dbReference type="InterPro" id="IPR036865">
    <property type="entry name" value="CRAL-TRIO_dom_sf"/>
</dbReference>
<dbReference type="InterPro" id="IPR001251">
    <property type="entry name" value="CRAL-TRIO_dom"/>
</dbReference>
<dbReference type="Pfam" id="PF13716">
    <property type="entry name" value="CRAL_TRIO_2"/>
    <property type="match status" value="1"/>
</dbReference>
<dbReference type="EMBL" id="CAJNOU010000444">
    <property type="protein sequence ID" value="CAF0999434.1"/>
    <property type="molecule type" value="Genomic_DNA"/>
</dbReference>
<dbReference type="AlphaFoldDB" id="A0A814GQQ4"/>
<dbReference type="Proteomes" id="UP000663864">
    <property type="component" value="Unassembled WGS sequence"/>
</dbReference>
<dbReference type="EMBL" id="CAJNOT010000391">
    <property type="protein sequence ID" value="CAF0966191.1"/>
    <property type="molecule type" value="Genomic_DNA"/>
</dbReference>
<evidence type="ECO:0000313" key="4">
    <source>
        <dbReference type="EMBL" id="CAF3629600.1"/>
    </source>
</evidence>